<evidence type="ECO:0000313" key="1">
    <source>
        <dbReference type="EMBL" id="KAI9449332.1"/>
    </source>
</evidence>
<dbReference type="Proteomes" id="UP001207468">
    <property type="component" value="Unassembled WGS sequence"/>
</dbReference>
<name>A0ACC0TVQ9_9AGAM</name>
<comment type="caution">
    <text evidence="1">The sequence shown here is derived from an EMBL/GenBank/DDBJ whole genome shotgun (WGS) entry which is preliminary data.</text>
</comment>
<reference evidence="1" key="1">
    <citation type="submission" date="2021-03" db="EMBL/GenBank/DDBJ databases">
        <title>Evolutionary priming and transition to the ectomycorrhizal habit in an iconic lineage of mushroom-forming fungi: is preadaptation a requirement?</title>
        <authorList>
            <consortium name="DOE Joint Genome Institute"/>
            <person name="Looney B.P."/>
            <person name="Miyauchi S."/>
            <person name="Morin E."/>
            <person name="Drula E."/>
            <person name="Courty P.E."/>
            <person name="Chicoki N."/>
            <person name="Fauchery L."/>
            <person name="Kohler A."/>
            <person name="Kuo A."/>
            <person name="LaButti K."/>
            <person name="Pangilinan J."/>
            <person name="Lipzen A."/>
            <person name="Riley R."/>
            <person name="Andreopoulos W."/>
            <person name="He G."/>
            <person name="Johnson J."/>
            <person name="Barry K.W."/>
            <person name="Grigoriev I.V."/>
            <person name="Nagy L."/>
            <person name="Hibbett D."/>
            <person name="Henrissat B."/>
            <person name="Matheny P.B."/>
            <person name="Labbe J."/>
            <person name="Martin A.F."/>
        </authorList>
    </citation>
    <scope>NUCLEOTIDE SEQUENCE</scope>
    <source>
        <strain evidence="1">BPL698</strain>
    </source>
</reference>
<keyword evidence="2" id="KW-1185">Reference proteome</keyword>
<organism evidence="1 2">
    <name type="scientific">Russula earlei</name>
    <dbReference type="NCBI Taxonomy" id="71964"/>
    <lineage>
        <taxon>Eukaryota</taxon>
        <taxon>Fungi</taxon>
        <taxon>Dikarya</taxon>
        <taxon>Basidiomycota</taxon>
        <taxon>Agaricomycotina</taxon>
        <taxon>Agaricomycetes</taxon>
        <taxon>Russulales</taxon>
        <taxon>Russulaceae</taxon>
        <taxon>Russula</taxon>
    </lineage>
</organism>
<proteinExistence type="predicted"/>
<protein>
    <submittedName>
        <fullName evidence="1">Uncharacterized protein</fullName>
    </submittedName>
</protein>
<accession>A0ACC0TVQ9</accession>
<dbReference type="EMBL" id="JAGFNK010000508">
    <property type="protein sequence ID" value="KAI9449332.1"/>
    <property type="molecule type" value="Genomic_DNA"/>
</dbReference>
<evidence type="ECO:0000313" key="2">
    <source>
        <dbReference type="Proteomes" id="UP001207468"/>
    </source>
</evidence>
<gene>
    <name evidence="1" type="ORF">F5148DRAFT_1153157</name>
</gene>
<sequence>MPLWCLYPLVRKWLAIWTAIVPLYIYPQRSVNTTAISIPGSQPGNTGFSQYISYFGYPGYLYQRCLWRNIGVQATTGCGNQLRRNFFLFNSWIVHQECIYTGLYIL</sequence>